<evidence type="ECO:0000313" key="1">
    <source>
        <dbReference type="EMBL" id="CAK9084135.1"/>
    </source>
</evidence>
<dbReference type="Proteomes" id="UP001642484">
    <property type="component" value="Unassembled WGS sequence"/>
</dbReference>
<dbReference type="CDD" id="cd07067">
    <property type="entry name" value="HP_PGM_like"/>
    <property type="match status" value="1"/>
</dbReference>
<dbReference type="EMBL" id="CAXAMN010024140">
    <property type="protein sequence ID" value="CAK9084135.1"/>
    <property type="molecule type" value="Genomic_DNA"/>
</dbReference>
<comment type="caution">
    <text evidence="1">The sequence shown here is derived from an EMBL/GenBank/DDBJ whole genome shotgun (WGS) entry which is preliminary data.</text>
</comment>
<evidence type="ECO:0000313" key="2">
    <source>
        <dbReference type="Proteomes" id="UP001642484"/>
    </source>
</evidence>
<protein>
    <recommendedName>
        <fullName evidence="3">Histidine phosphatase family protein</fullName>
    </recommendedName>
</protein>
<dbReference type="Pfam" id="PF00300">
    <property type="entry name" value="His_Phos_1"/>
    <property type="match status" value="1"/>
</dbReference>
<dbReference type="InterPro" id="IPR029033">
    <property type="entry name" value="His_PPase_superfam"/>
</dbReference>
<dbReference type="Gene3D" id="3.40.50.1240">
    <property type="entry name" value="Phosphoglycerate mutase-like"/>
    <property type="match status" value="1"/>
</dbReference>
<accession>A0ABP0Q7A8</accession>
<organism evidence="1 2">
    <name type="scientific">Durusdinium trenchii</name>
    <dbReference type="NCBI Taxonomy" id="1381693"/>
    <lineage>
        <taxon>Eukaryota</taxon>
        <taxon>Sar</taxon>
        <taxon>Alveolata</taxon>
        <taxon>Dinophyceae</taxon>
        <taxon>Suessiales</taxon>
        <taxon>Symbiodiniaceae</taxon>
        <taxon>Durusdinium</taxon>
    </lineage>
</organism>
<reference evidence="1 2" key="1">
    <citation type="submission" date="2024-02" db="EMBL/GenBank/DDBJ databases">
        <authorList>
            <person name="Chen Y."/>
            <person name="Shah S."/>
            <person name="Dougan E. K."/>
            <person name="Thang M."/>
            <person name="Chan C."/>
        </authorList>
    </citation>
    <scope>NUCLEOTIDE SEQUENCE [LARGE SCALE GENOMIC DNA]</scope>
</reference>
<sequence>MSEADVFLTRHGARIDKEDRHWLAKAGHGRRDDPQLSAAGHLGAAELAAKCAELHEERPFAHIISSPFVRCIETAVPVAQRLGLPIKVEPGICEILQVFPPGFLDAEDLEKQFKCIDLSYEPHTLRGALRGEASDGQAAQRAARTALALREKLPGRILFVGHGASCLGIASAFGRDDYVGYTSLSHFVFDGTWKVQSFGVVDHLSDKETSLRSAW</sequence>
<dbReference type="SUPFAM" id="SSF53254">
    <property type="entry name" value="Phosphoglycerate mutase-like"/>
    <property type="match status" value="1"/>
</dbReference>
<evidence type="ECO:0008006" key="3">
    <source>
        <dbReference type="Google" id="ProtNLM"/>
    </source>
</evidence>
<dbReference type="InterPro" id="IPR051710">
    <property type="entry name" value="Phosphatase_SH3-domain"/>
</dbReference>
<keyword evidence="2" id="KW-1185">Reference proteome</keyword>
<dbReference type="SMART" id="SM00855">
    <property type="entry name" value="PGAM"/>
    <property type="match status" value="1"/>
</dbReference>
<dbReference type="InterPro" id="IPR013078">
    <property type="entry name" value="His_Pase_superF_clade-1"/>
</dbReference>
<dbReference type="PANTHER" id="PTHR16469:SF27">
    <property type="entry name" value="UBIQUITIN-ASSOCIATED AND SH3 DOMAIN-CONTAINING BA-RELATED"/>
    <property type="match status" value="1"/>
</dbReference>
<gene>
    <name evidence="1" type="ORF">CCMP2556_LOCUS40954</name>
</gene>
<dbReference type="PANTHER" id="PTHR16469">
    <property type="entry name" value="UBIQUITIN-ASSOCIATED AND SH3 DOMAIN-CONTAINING BA-RELATED"/>
    <property type="match status" value="1"/>
</dbReference>
<proteinExistence type="predicted"/>
<name>A0ABP0Q7A8_9DINO</name>